<dbReference type="InterPro" id="IPR001680">
    <property type="entry name" value="WD40_rpt"/>
</dbReference>
<evidence type="ECO:0000256" key="2">
    <source>
        <dbReference type="ARBA" id="ARBA00022574"/>
    </source>
</evidence>
<evidence type="ECO:0000259" key="7">
    <source>
        <dbReference type="PROSITE" id="PS51840"/>
    </source>
</evidence>
<keyword evidence="9" id="KW-1185">Reference proteome</keyword>
<dbReference type="OrthoDB" id="5414888at2759"/>
<sequence length="1047" mass="113997">MLSSVCVRVYAAGSAGNTGASSTAGIGARGTTHRATVRDHTVTWNAALATTSTSSTSNSTATNNDNSHRDDPSTPLSLITNTNTSHPAAAFEVVLTTDRDGVLSPCELVLVIKQELNAGRAVENVGSVTINLADFAAHQIPVERRYLLQESKVNATLKVTIAMKLTKGLMSDFKVPASASKIDKNVISMEAIRELFSAHDSNSNIEAKDADPRSPSTPKDDKSSSVSSSIALIGAQQVDLSFYDESEDIRINAIQTNSHFNHSSFKAVRSFAPIYTGGKTALINNAGGRPGSFVIASVDKDLNVLGVESGNVELAIVGEADEVTCFAVKPDGKHLVSATRSLLLNYIDLENGQVLRSWKAHEAPVLSMAFDKTSTLVATGSADSTIRVWDVDRGHATHLFKGHHGVISALTFYNGKKGNDILLASASDDCKVRVWDLSTKQCVWILDSHVSVVRGVSFSPDAAYLLTGGRDKILNVWDLETGELTKTIPTHESMESVGLIPEVSKRHLAKTLSIKNCSGIAYTAGEKGIIRLWDLESGDCIMTQPSDQNASHEISDVLVVEDKHQLVAVTTDHNFLFYDMTSELQRVHQIVGYNEEIVDVRFVSPDESLLAVASNSEQIKVMDLESSNCDILYGHSNVVVCLDRSKDGRLLASGSKDNSSLIWGFNEETRKFGLIGSCVGHTEAVGAVAFSSKANTFLVTGSSDRTIKVWDISKLEKQAKTAAEPIKLKSSYTFQAHEKDINSIAVAPNDRIFATGSQDKTAKVWSAVDGSLVGTCTGHKRGVWCVQFSTVDQVLVTSSGDKTIKLWSMSDYSCLKTLEGHLNSVLKVSFVSLGMQMVSSGSDGLDKVWALAMKQDESLVVSGGADSKITLWEDCTVAEQEENDRVTNEKVTKEQDLLNFLKKKDYKNAIILALELDKPMRLLTLFRQLNKTRLHSNSVTGLFTVDEVIKDMEAGQLEQLLGYIKDWNTHSKHASIAQLLLNLIMSNKSSEQLLKTKKVKELLDSLIVYSERHYGHVDEMLRKSYLISYTLDRMDDMLGGAGELELA</sequence>
<evidence type="ECO:0000256" key="1">
    <source>
        <dbReference type="ARBA" id="ARBA00004604"/>
    </source>
</evidence>
<keyword evidence="2 5" id="KW-0853">WD repeat</keyword>
<comment type="subcellular location">
    <subcellularLocation>
        <location evidence="1">Nucleus</location>
        <location evidence="1">Nucleolus</location>
    </subcellularLocation>
</comment>
<dbReference type="Pfam" id="PF10358">
    <property type="entry name" value="NT-C2"/>
    <property type="match status" value="1"/>
</dbReference>
<evidence type="ECO:0000313" key="9">
    <source>
        <dbReference type="Proteomes" id="UP000193642"/>
    </source>
</evidence>
<dbReference type="GO" id="GO:0030686">
    <property type="term" value="C:90S preribosome"/>
    <property type="evidence" value="ECO:0007669"/>
    <property type="project" value="TreeGrafter"/>
</dbReference>
<dbReference type="GO" id="GO:0032040">
    <property type="term" value="C:small-subunit processome"/>
    <property type="evidence" value="ECO:0007669"/>
    <property type="project" value="InterPro"/>
</dbReference>
<feature type="compositionally biased region" description="Low complexity" evidence="6">
    <location>
        <begin position="49"/>
        <end position="65"/>
    </location>
</feature>
<dbReference type="InterPro" id="IPR015943">
    <property type="entry name" value="WD40/YVTN_repeat-like_dom_sf"/>
</dbReference>
<dbReference type="GO" id="GO:0000480">
    <property type="term" value="P:endonucleolytic cleavage in 5'-ETS of tricistronic rRNA transcript (SSU-rRNA, 5.8S rRNA, LSU-rRNA)"/>
    <property type="evidence" value="ECO:0007669"/>
    <property type="project" value="TreeGrafter"/>
</dbReference>
<dbReference type="GO" id="GO:0034511">
    <property type="term" value="F:U3 snoRNA binding"/>
    <property type="evidence" value="ECO:0007669"/>
    <property type="project" value="TreeGrafter"/>
</dbReference>
<feature type="region of interest" description="Disordered" evidence="6">
    <location>
        <begin position="15"/>
        <end position="34"/>
    </location>
</feature>
<feature type="region of interest" description="Disordered" evidence="6">
    <location>
        <begin position="203"/>
        <end position="225"/>
    </location>
</feature>
<keyword evidence="4" id="KW-0539">Nucleus</keyword>
<dbReference type="CDD" id="cd00200">
    <property type="entry name" value="WD40"/>
    <property type="match status" value="2"/>
</dbReference>
<dbReference type="InterPro" id="IPR019448">
    <property type="entry name" value="NT-C2"/>
</dbReference>
<dbReference type="SUPFAM" id="SSF50998">
    <property type="entry name" value="Quinoprotein alcohol dehydrogenase-like"/>
    <property type="match status" value="1"/>
</dbReference>
<evidence type="ECO:0000256" key="4">
    <source>
        <dbReference type="ARBA" id="ARBA00023242"/>
    </source>
</evidence>
<dbReference type="PROSITE" id="PS51840">
    <property type="entry name" value="C2_NT"/>
    <property type="match status" value="1"/>
</dbReference>
<proteinExistence type="predicted"/>
<dbReference type="AlphaFoldDB" id="A0A1Y2BSN9"/>
<keyword evidence="3" id="KW-0677">Repeat</keyword>
<evidence type="ECO:0000256" key="6">
    <source>
        <dbReference type="SAM" id="MobiDB-lite"/>
    </source>
</evidence>
<dbReference type="PROSITE" id="PS50294">
    <property type="entry name" value="WD_REPEATS_REGION"/>
    <property type="match status" value="7"/>
</dbReference>
<feature type="repeat" description="WD" evidence="5">
    <location>
        <begin position="818"/>
        <end position="849"/>
    </location>
</feature>
<protein>
    <submittedName>
        <fullName evidence="8">WD40 repeat-like protein</fullName>
    </submittedName>
</protein>
<feature type="repeat" description="WD" evidence="5">
    <location>
        <begin position="400"/>
        <end position="445"/>
    </location>
</feature>
<dbReference type="GO" id="GO:0000472">
    <property type="term" value="P:endonucleolytic cleavage to generate mature 5'-end of SSU-rRNA from (SSU-rRNA, 5.8S rRNA, LSU-rRNA)"/>
    <property type="evidence" value="ECO:0007669"/>
    <property type="project" value="TreeGrafter"/>
</dbReference>
<evidence type="ECO:0000313" key="8">
    <source>
        <dbReference type="EMBL" id="ORY37657.1"/>
    </source>
</evidence>
<dbReference type="InterPro" id="IPR036322">
    <property type="entry name" value="WD40_repeat_dom_sf"/>
</dbReference>
<reference evidence="8 9" key="1">
    <citation type="submission" date="2016-07" db="EMBL/GenBank/DDBJ databases">
        <title>Pervasive Adenine N6-methylation of Active Genes in Fungi.</title>
        <authorList>
            <consortium name="DOE Joint Genome Institute"/>
            <person name="Mondo S.J."/>
            <person name="Dannebaum R.O."/>
            <person name="Kuo R.C."/>
            <person name="Labutti K."/>
            <person name="Haridas S."/>
            <person name="Kuo A."/>
            <person name="Salamov A."/>
            <person name="Ahrendt S.R."/>
            <person name="Lipzen A."/>
            <person name="Sullivan W."/>
            <person name="Andreopoulos W.B."/>
            <person name="Clum A."/>
            <person name="Lindquist E."/>
            <person name="Daum C."/>
            <person name="Ramamoorthy G.K."/>
            <person name="Gryganskyi A."/>
            <person name="Culley D."/>
            <person name="Magnuson J.K."/>
            <person name="James T.Y."/>
            <person name="O'Malley M.A."/>
            <person name="Stajich J.E."/>
            <person name="Spatafora J.W."/>
            <person name="Visel A."/>
            <person name="Grigoriev I.V."/>
        </authorList>
    </citation>
    <scope>NUCLEOTIDE SEQUENCE [LARGE SCALE GENOMIC DNA]</scope>
    <source>
        <strain evidence="8 9">JEL800</strain>
    </source>
</reference>
<dbReference type="EMBL" id="MCGO01000049">
    <property type="protein sequence ID" value="ORY37657.1"/>
    <property type="molecule type" value="Genomic_DNA"/>
</dbReference>
<dbReference type="PANTHER" id="PTHR19854:SF15">
    <property type="entry name" value="TRANSDUCIN BETA-LIKE PROTEIN 3"/>
    <property type="match status" value="1"/>
</dbReference>
<comment type="caution">
    <text evidence="8">The sequence shown here is derived from an EMBL/GenBank/DDBJ whole genome shotgun (WGS) entry which is preliminary data.</text>
</comment>
<feature type="compositionally biased region" description="Basic and acidic residues" evidence="6">
    <location>
        <begin position="206"/>
        <end position="223"/>
    </location>
</feature>
<dbReference type="Pfam" id="PF08625">
    <property type="entry name" value="Utp13"/>
    <property type="match status" value="1"/>
</dbReference>
<dbReference type="STRING" id="329046.A0A1Y2BSN9"/>
<feature type="repeat" description="WD" evidence="5">
    <location>
        <begin position="446"/>
        <end position="487"/>
    </location>
</feature>
<dbReference type="Pfam" id="PF00400">
    <property type="entry name" value="WD40"/>
    <property type="match status" value="8"/>
</dbReference>
<feature type="repeat" description="WD" evidence="5">
    <location>
        <begin position="358"/>
        <end position="399"/>
    </location>
</feature>
<dbReference type="SMART" id="SM00320">
    <property type="entry name" value="WD40"/>
    <property type="match status" value="12"/>
</dbReference>
<feature type="repeat" description="WD" evidence="5">
    <location>
        <begin position="632"/>
        <end position="663"/>
    </location>
</feature>
<dbReference type="Gene3D" id="2.130.10.10">
    <property type="entry name" value="YVTN repeat-like/Quinoprotein amine dehydrogenase"/>
    <property type="match status" value="3"/>
</dbReference>
<accession>A0A1Y2BSN9</accession>
<dbReference type="PROSITE" id="PS50082">
    <property type="entry name" value="WD_REPEATS_2"/>
    <property type="match status" value="8"/>
</dbReference>
<feature type="compositionally biased region" description="Low complexity" evidence="6">
    <location>
        <begin position="15"/>
        <end position="30"/>
    </location>
</feature>
<feature type="region of interest" description="Disordered" evidence="6">
    <location>
        <begin position="49"/>
        <end position="81"/>
    </location>
</feature>
<dbReference type="InterPro" id="IPR019775">
    <property type="entry name" value="WD40_repeat_CS"/>
</dbReference>
<dbReference type="InterPro" id="IPR011047">
    <property type="entry name" value="Quinoprotein_ADH-like_sf"/>
</dbReference>
<feature type="repeat" description="WD" evidence="5">
    <location>
        <begin position="678"/>
        <end position="720"/>
    </location>
</feature>
<dbReference type="InterPro" id="IPR020472">
    <property type="entry name" value="WD40_PAC1"/>
</dbReference>
<evidence type="ECO:0000256" key="5">
    <source>
        <dbReference type="PROSITE-ProRule" id="PRU00221"/>
    </source>
</evidence>
<feature type="repeat" description="WD" evidence="5">
    <location>
        <begin position="776"/>
        <end position="817"/>
    </location>
</feature>
<dbReference type="SUPFAM" id="SSF50978">
    <property type="entry name" value="WD40 repeat-like"/>
    <property type="match status" value="1"/>
</dbReference>
<gene>
    <name evidence="8" type="ORF">BCR33DRAFT_789623</name>
</gene>
<dbReference type="PRINTS" id="PR00320">
    <property type="entry name" value="GPROTEINBRPT"/>
</dbReference>
<dbReference type="Proteomes" id="UP000193642">
    <property type="component" value="Unassembled WGS sequence"/>
</dbReference>
<feature type="domain" description="C2 NT-type" evidence="7">
    <location>
        <begin position="1"/>
        <end position="165"/>
    </location>
</feature>
<organism evidence="8 9">
    <name type="scientific">Rhizoclosmatium globosum</name>
    <dbReference type="NCBI Taxonomy" id="329046"/>
    <lineage>
        <taxon>Eukaryota</taxon>
        <taxon>Fungi</taxon>
        <taxon>Fungi incertae sedis</taxon>
        <taxon>Chytridiomycota</taxon>
        <taxon>Chytridiomycota incertae sedis</taxon>
        <taxon>Chytridiomycetes</taxon>
        <taxon>Chytridiales</taxon>
        <taxon>Chytriomycetaceae</taxon>
        <taxon>Rhizoclosmatium</taxon>
    </lineage>
</organism>
<dbReference type="PANTHER" id="PTHR19854">
    <property type="entry name" value="TRANSDUCIN BETA-LIKE 3"/>
    <property type="match status" value="1"/>
</dbReference>
<dbReference type="InterPro" id="IPR013934">
    <property type="entry name" value="Utp13_C"/>
</dbReference>
<name>A0A1Y2BSN9_9FUNG</name>
<dbReference type="PROSITE" id="PS00678">
    <property type="entry name" value="WD_REPEATS_1"/>
    <property type="match status" value="4"/>
</dbReference>
<evidence type="ECO:0000256" key="3">
    <source>
        <dbReference type="ARBA" id="ARBA00022737"/>
    </source>
</evidence>
<feature type="repeat" description="WD" evidence="5">
    <location>
        <begin position="734"/>
        <end position="775"/>
    </location>
</feature>